<dbReference type="InterPro" id="IPR013766">
    <property type="entry name" value="Thioredoxin_domain"/>
</dbReference>
<accession>A0A1H7I4N4</accession>
<sequence length="171" mass="18778">MLRINAPAPALGFPLLSGDRFNLTGETPENFTLVIFYRGLHCPICRKQIETDVVPNLKALAEKGVDVVAVSMDEEERARKQEAEWNFGDLRVGYALTEATAREWGLYISSARNGSTEPEIFCEPGMTLVRADGSVFAHWQQSVPFARPGMGDLISGVGFIVDNDYPARGTA</sequence>
<evidence type="ECO:0000313" key="3">
    <source>
        <dbReference type="Proteomes" id="UP000199283"/>
    </source>
</evidence>
<dbReference type="Gene3D" id="3.40.30.10">
    <property type="entry name" value="Glutaredoxin"/>
    <property type="match status" value="1"/>
</dbReference>
<dbReference type="PROSITE" id="PS51352">
    <property type="entry name" value="THIOREDOXIN_2"/>
    <property type="match status" value="1"/>
</dbReference>
<name>A0A1H7I4N4_9RHOB</name>
<dbReference type="EMBL" id="FNZQ01000001">
    <property type="protein sequence ID" value="SEK57489.1"/>
    <property type="molecule type" value="Genomic_DNA"/>
</dbReference>
<gene>
    <name evidence="2" type="ORF">SAMN04488526_0926</name>
</gene>
<dbReference type="InterPro" id="IPR013740">
    <property type="entry name" value="Redoxin"/>
</dbReference>
<dbReference type="OrthoDB" id="9809746at2"/>
<dbReference type="Proteomes" id="UP000199283">
    <property type="component" value="Unassembled WGS sequence"/>
</dbReference>
<keyword evidence="3" id="KW-1185">Reference proteome</keyword>
<dbReference type="Pfam" id="PF08534">
    <property type="entry name" value="Redoxin"/>
    <property type="match status" value="1"/>
</dbReference>
<feature type="domain" description="Thioredoxin" evidence="1">
    <location>
        <begin position="2"/>
        <end position="162"/>
    </location>
</feature>
<evidence type="ECO:0000259" key="1">
    <source>
        <dbReference type="PROSITE" id="PS51352"/>
    </source>
</evidence>
<dbReference type="AlphaFoldDB" id="A0A1H7I4N4"/>
<dbReference type="InterPro" id="IPR036249">
    <property type="entry name" value="Thioredoxin-like_sf"/>
</dbReference>
<protein>
    <submittedName>
        <fullName evidence="2">Redoxin</fullName>
    </submittedName>
</protein>
<dbReference type="SUPFAM" id="SSF52833">
    <property type="entry name" value="Thioredoxin-like"/>
    <property type="match status" value="1"/>
</dbReference>
<dbReference type="STRING" id="188906.SAMN04488526_0926"/>
<dbReference type="GO" id="GO:0016491">
    <property type="term" value="F:oxidoreductase activity"/>
    <property type="evidence" value="ECO:0007669"/>
    <property type="project" value="InterPro"/>
</dbReference>
<organism evidence="2 3">
    <name type="scientific">Jannaschia helgolandensis</name>
    <dbReference type="NCBI Taxonomy" id="188906"/>
    <lineage>
        <taxon>Bacteria</taxon>
        <taxon>Pseudomonadati</taxon>
        <taxon>Pseudomonadota</taxon>
        <taxon>Alphaproteobacteria</taxon>
        <taxon>Rhodobacterales</taxon>
        <taxon>Roseobacteraceae</taxon>
        <taxon>Jannaschia</taxon>
    </lineage>
</organism>
<proteinExistence type="predicted"/>
<evidence type="ECO:0000313" key="2">
    <source>
        <dbReference type="EMBL" id="SEK57489.1"/>
    </source>
</evidence>
<reference evidence="2 3" key="1">
    <citation type="submission" date="2016-10" db="EMBL/GenBank/DDBJ databases">
        <authorList>
            <person name="de Groot N.N."/>
        </authorList>
    </citation>
    <scope>NUCLEOTIDE SEQUENCE [LARGE SCALE GENOMIC DNA]</scope>
    <source>
        <strain evidence="2 3">DSM 14858</strain>
    </source>
</reference>